<dbReference type="Proteomes" id="UP000640426">
    <property type="component" value="Unassembled WGS sequence"/>
</dbReference>
<name>A0ABS0XMX9_9SPHN</name>
<evidence type="ECO:0000313" key="1">
    <source>
        <dbReference type="EMBL" id="MBJ6121393.1"/>
    </source>
</evidence>
<dbReference type="EMBL" id="JAELXS010000003">
    <property type="protein sequence ID" value="MBJ6121393.1"/>
    <property type="molecule type" value="Genomic_DNA"/>
</dbReference>
<comment type="caution">
    <text evidence="1">The sequence shown here is derived from an EMBL/GenBank/DDBJ whole genome shotgun (WGS) entry which is preliminary data.</text>
</comment>
<protein>
    <recommendedName>
        <fullName evidence="3">GntR family transcriptional regulator</fullName>
    </recommendedName>
</protein>
<evidence type="ECO:0000313" key="2">
    <source>
        <dbReference type="Proteomes" id="UP000640426"/>
    </source>
</evidence>
<proteinExistence type="predicted"/>
<reference evidence="2" key="1">
    <citation type="submission" date="2020-12" db="EMBL/GenBank/DDBJ databases">
        <title>Hymenobacter sp.</title>
        <authorList>
            <person name="Kim M.K."/>
        </authorList>
    </citation>
    <scope>NUCLEOTIDE SEQUENCE [LARGE SCALE GENOMIC DNA]</scope>
    <source>
        <strain evidence="2">BT553</strain>
    </source>
</reference>
<organism evidence="1 2">
    <name type="scientific">Sphingomonas mollis</name>
    <dbReference type="NCBI Taxonomy" id="2795726"/>
    <lineage>
        <taxon>Bacteria</taxon>
        <taxon>Pseudomonadati</taxon>
        <taxon>Pseudomonadota</taxon>
        <taxon>Alphaproteobacteria</taxon>
        <taxon>Sphingomonadales</taxon>
        <taxon>Sphingomonadaceae</taxon>
        <taxon>Sphingomonas</taxon>
    </lineage>
</organism>
<evidence type="ECO:0008006" key="3">
    <source>
        <dbReference type="Google" id="ProtNLM"/>
    </source>
</evidence>
<sequence length="225" mass="25075">MAENSETIPVPTHHGFASILADDVIRAYASLDQQKDAPNRRNVIRSVFVAIEGLVWTCREHVRDTAASLDELTPLANLALREMTYTVTEQGLLLEQVRFITLPAMLRLVTRQAQSLATELSVDFGGPGWAALKTAMAIRNRVTHPKSLDDLTVTIHDLSTVRTSFQWIASTTTYIMEMMNARLLQHNTDMAEIMKRLDAGDPVACALINTHCDRTKSRARISNSD</sequence>
<accession>A0ABS0XMX9</accession>
<gene>
    <name evidence="1" type="ORF">JAO74_06270</name>
</gene>
<keyword evidence="2" id="KW-1185">Reference proteome</keyword>